<dbReference type="AlphaFoldDB" id="A0AAV5LAD5"/>
<feature type="signal peptide" evidence="1">
    <location>
        <begin position="1"/>
        <end position="21"/>
    </location>
</feature>
<sequence length="37" mass="4221">MLLANCNTSFFLSFLSCGSLSCQDLETVFMYDQPCYK</sequence>
<comment type="caution">
    <text evidence="2">The sequence shown here is derived from an EMBL/GenBank/DDBJ whole genome shotgun (WGS) entry which is preliminary data.</text>
</comment>
<gene>
    <name evidence="2" type="ORF">SLEP1_g42592</name>
</gene>
<keyword evidence="1" id="KW-0732">Signal</keyword>
<dbReference type="EMBL" id="BPVZ01000104">
    <property type="protein sequence ID" value="GKV34195.1"/>
    <property type="molecule type" value="Genomic_DNA"/>
</dbReference>
<dbReference type="Proteomes" id="UP001054252">
    <property type="component" value="Unassembled WGS sequence"/>
</dbReference>
<keyword evidence="3" id="KW-1185">Reference proteome</keyword>
<organism evidence="2 3">
    <name type="scientific">Rubroshorea leprosula</name>
    <dbReference type="NCBI Taxonomy" id="152421"/>
    <lineage>
        <taxon>Eukaryota</taxon>
        <taxon>Viridiplantae</taxon>
        <taxon>Streptophyta</taxon>
        <taxon>Embryophyta</taxon>
        <taxon>Tracheophyta</taxon>
        <taxon>Spermatophyta</taxon>
        <taxon>Magnoliopsida</taxon>
        <taxon>eudicotyledons</taxon>
        <taxon>Gunneridae</taxon>
        <taxon>Pentapetalae</taxon>
        <taxon>rosids</taxon>
        <taxon>malvids</taxon>
        <taxon>Malvales</taxon>
        <taxon>Dipterocarpaceae</taxon>
        <taxon>Rubroshorea</taxon>
    </lineage>
</organism>
<evidence type="ECO:0000313" key="3">
    <source>
        <dbReference type="Proteomes" id="UP001054252"/>
    </source>
</evidence>
<name>A0AAV5LAD5_9ROSI</name>
<evidence type="ECO:0000313" key="2">
    <source>
        <dbReference type="EMBL" id="GKV34195.1"/>
    </source>
</evidence>
<feature type="chain" id="PRO_5043955240" description="Lipoprotein" evidence="1">
    <location>
        <begin position="22"/>
        <end position="37"/>
    </location>
</feature>
<proteinExistence type="predicted"/>
<accession>A0AAV5LAD5</accession>
<evidence type="ECO:0008006" key="4">
    <source>
        <dbReference type="Google" id="ProtNLM"/>
    </source>
</evidence>
<evidence type="ECO:0000256" key="1">
    <source>
        <dbReference type="SAM" id="SignalP"/>
    </source>
</evidence>
<reference evidence="2 3" key="1">
    <citation type="journal article" date="2021" name="Commun. Biol.">
        <title>The genome of Shorea leprosula (Dipterocarpaceae) highlights the ecological relevance of drought in aseasonal tropical rainforests.</title>
        <authorList>
            <person name="Ng K.K.S."/>
            <person name="Kobayashi M.J."/>
            <person name="Fawcett J.A."/>
            <person name="Hatakeyama M."/>
            <person name="Paape T."/>
            <person name="Ng C.H."/>
            <person name="Ang C.C."/>
            <person name="Tnah L.H."/>
            <person name="Lee C.T."/>
            <person name="Nishiyama T."/>
            <person name="Sese J."/>
            <person name="O'Brien M.J."/>
            <person name="Copetti D."/>
            <person name="Mohd Noor M.I."/>
            <person name="Ong R.C."/>
            <person name="Putra M."/>
            <person name="Sireger I.Z."/>
            <person name="Indrioko S."/>
            <person name="Kosugi Y."/>
            <person name="Izuno A."/>
            <person name="Isagi Y."/>
            <person name="Lee S.L."/>
            <person name="Shimizu K.K."/>
        </authorList>
    </citation>
    <scope>NUCLEOTIDE SEQUENCE [LARGE SCALE GENOMIC DNA]</scope>
    <source>
        <strain evidence="2">214</strain>
    </source>
</reference>
<protein>
    <recommendedName>
        <fullName evidence="4">Lipoprotein</fullName>
    </recommendedName>
</protein>